<proteinExistence type="predicted"/>
<evidence type="ECO:0000256" key="1">
    <source>
        <dbReference type="ARBA" id="ARBA00023002"/>
    </source>
</evidence>
<protein>
    <submittedName>
        <fullName evidence="3">FAD-dependent oxidoreductase</fullName>
        <ecNumber evidence="3">1.-.-.-</ecNumber>
    </submittedName>
</protein>
<dbReference type="Pfam" id="PF01266">
    <property type="entry name" value="DAO"/>
    <property type="match status" value="1"/>
</dbReference>
<dbReference type="SUPFAM" id="SSF51905">
    <property type="entry name" value="FAD/NAD(P)-binding domain"/>
    <property type="match status" value="1"/>
</dbReference>
<dbReference type="Proteomes" id="UP001253545">
    <property type="component" value="Unassembled WGS sequence"/>
</dbReference>
<dbReference type="InterPro" id="IPR006076">
    <property type="entry name" value="FAD-dep_OxRdtase"/>
</dbReference>
<dbReference type="GO" id="GO:0016491">
    <property type="term" value="F:oxidoreductase activity"/>
    <property type="evidence" value="ECO:0007669"/>
    <property type="project" value="UniProtKB-KW"/>
</dbReference>
<accession>A0ABU2ZPR3</accession>
<feature type="domain" description="FAD dependent oxidoreductase" evidence="2">
    <location>
        <begin position="26"/>
        <end position="376"/>
    </location>
</feature>
<reference evidence="3 4" key="1">
    <citation type="submission" date="2023-09" db="EMBL/GenBank/DDBJ databases">
        <authorList>
            <person name="Rey-Velasco X."/>
        </authorList>
    </citation>
    <scope>NUCLEOTIDE SEQUENCE [LARGE SCALE GENOMIC DNA]</scope>
    <source>
        <strain evidence="3 4">P117</strain>
    </source>
</reference>
<dbReference type="PANTHER" id="PTHR13847:SF289">
    <property type="entry name" value="GLYCINE OXIDASE"/>
    <property type="match status" value="1"/>
</dbReference>
<dbReference type="PANTHER" id="PTHR13847">
    <property type="entry name" value="SARCOSINE DEHYDROGENASE-RELATED"/>
    <property type="match status" value="1"/>
</dbReference>
<gene>
    <name evidence="3" type="ORF">RM552_07175</name>
</gene>
<keyword evidence="4" id="KW-1185">Reference proteome</keyword>
<comment type="caution">
    <text evidence="3">The sequence shown here is derived from an EMBL/GenBank/DDBJ whole genome shotgun (WGS) entry which is preliminary data.</text>
</comment>
<dbReference type="EMBL" id="JAVRHX010000001">
    <property type="protein sequence ID" value="MDT0594616.1"/>
    <property type="molecule type" value="Genomic_DNA"/>
</dbReference>
<evidence type="ECO:0000259" key="2">
    <source>
        <dbReference type="Pfam" id="PF01266"/>
    </source>
</evidence>
<evidence type="ECO:0000313" key="3">
    <source>
        <dbReference type="EMBL" id="MDT0594616.1"/>
    </source>
</evidence>
<dbReference type="Gene3D" id="3.50.50.60">
    <property type="entry name" value="FAD/NAD(P)-binding domain"/>
    <property type="match status" value="1"/>
</dbReference>
<dbReference type="InterPro" id="IPR036188">
    <property type="entry name" value="FAD/NAD-bd_sf"/>
</dbReference>
<keyword evidence="1 3" id="KW-0560">Oxidoreductase</keyword>
<dbReference type="RefSeq" id="WP_311368081.1">
    <property type="nucleotide sequence ID" value="NZ_JAVRHX010000001.1"/>
</dbReference>
<name>A0ABU2ZPR3_9ALTE</name>
<organism evidence="3 4">
    <name type="scientific">Glaciecola petra</name>
    <dbReference type="NCBI Taxonomy" id="3075602"/>
    <lineage>
        <taxon>Bacteria</taxon>
        <taxon>Pseudomonadati</taxon>
        <taxon>Pseudomonadota</taxon>
        <taxon>Gammaproteobacteria</taxon>
        <taxon>Alteromonadales</taxon>
        <taxon>Alteromonadaceae</taxon>
        <taxon>Glaciecola</taxon>
    </lineage>
</organism>
<dbReference type="Gene3D" id="3.30.9.10">
    <property type="entry name" value="D-Amino Acid Oxidase, subunit A, domain 2"/>
    <property type="match status" value="1"/>
</dbReference>
<sequence length="402" mass="44128">MHKFIGFIIIVMLAISARHSLAEEKRVVVVGAGIVGASITYHLALAGKEVTIIDMEGPASHSSRGTFAWINASWAKQPQHYHALNQKSTRYWHEISNKLSIPVKFKGSLEWFDAAERQQKLVAQIAEQQRWGEPAEILDLSEAEQREPNVQFGDTKFVASSPRDGAVDPVLATKKLLTAAKQLGATVKYPCKLLSVQTSAEQSFAKTSCGDLPYHTLVLAVGAASDVIASIAKVSIPQRTTPGIIVVSKPMKPLLNGILVAPGVHIHQRLDGTIVLGEQEGAPKTQAHQVRLVDRPNSYPNEILAKQHAQRIIDIATQYIPAMSNAEIKDVFIGWRPLPLDGHPVLGYSKNAPNVYIAVTHSGVTLAPLIGKLAAQEIMQNKPNSMLEFYRPDRVFEQVKRY</sequence>
<evidence type="ECO:0000313" key="4">
    <source>
        <dbReference type="Proteomes" id="UP001253545"/>
    </source>
</evidence>
<dbReference type="EC" id="1.-.-.-" evidence="3"/>